<name>A0A645GLC0_9ZZZZ</name>
<reference evidence="2" key="1">
    <citation type="submission" date="2019-08" db="EMBL/GenBank/DDBJ databases">
        <authorList>
            <person name="Kucharzyk K."/>
            <person name="Murdoch R.W."/>
            <person name="Higgins S."/>
            <person name="Loffler F."/>
        </authorList>
    </citation>
    <scope>NUCLEOTIDE SEQUENCE</scope>
</reference>
<proteinExistence type="predicted"/>
<dbReference type="EMBL" id="VSSQ01076753">
    <property type="protein sequence ID" value="MPN27016.1"/>
    <property type="molecule type" value="Genomic_DNA"/>
</dbReference>
<feature type="region of interest" description="Disordered" evidence="1">
    <location>
        <begin position="1"/>
        <end position="33"/>
    </location>
</feature>
<organism evidence="2">
    <name type="scientific">bioreactor metagenome</name>
    <dbReference type="NCBI Taxonomy" id="1076179"/>
    <lineage>
        <taxon>unclassified sequences</taxon>
        <taxon>metagenomes</taxon>
        <taxon>ecological metagenomes</taxon>
    </lineage>
</organism>
<sequence length="133" mass="14132">MTKQAERDSPRPLMGPGAERGEVGQGGPGQRRSAVLNEGAPAQLVKGMGKLGLGVHYDGAAPGNRLVEGRGRIEYKAQRLLLRRGHLDQVTGAEQHGGFSRNGLHVNHAAALDEEYKHGLPGLRGKAEPRAGF</sequence>
<protein>
    <submittedName>
        <fullName evidence="2">Uncharacterized protein</fullName>
    </submittedName>
</protein>
<dbReference type="AlphaFoldDB" id="A0A645GLC0"/>
<gene>
    <name evidence="2" type="ORF">SDC9_174443</name>
</gene>
<accession>A0A645GLC0</accession>
<comment type="caution">
    <text evidence="2">The sequence shown here is derived from an EMBL/GenBank/DDBJ whole genome shotgun (WGS) entry which is preliminary data.</text>
</comment>
<feature type="compositionally biased region" description="Basic and acidic residues" evidence="1">
    <location>
        <begin position="1"/>
        <end position="10"/>
    </location>
</feature>
<evidence type="ECO:0000313" key="2">
    <source>
        <dbReference type="EMBL" id="MPN27016.1"/>
    </source>
</evidence>
<evidence type="ECO:0000256" key="1">
    <source>
        <dbReference type="SAM" id="MobiDB-lite"/>
    </source>
</evidence>